<dbReference type="EMBL" id="NGMS01000001">
    <property type="protein sequence ID" value="OTP26950.1"/>
    <property type="molecule type" value="Genomic_DNA"/>
</dbReference>
<sequence>MKKCPICEKVFRQFEDVVEIESKFYHEGCLEIVPVKFCAYNPNEDDYENFIGQFDPDDKSWVSDMMDDGDYLKEKRFKVSCTNALIETGEIETIEIFALDAEEAKERWSSPFRRVLNAEEIED</sequence>
<reference evidence="1 2" key="1">
    <citation type="submission" date="2017-05" db="EMBL/GenBank/DDBJ databases">
        <title>The Genome Sequence of Enterococcus mundtii 6B1_DIV0119.</title>
        <authorList>
            <consortium name="The Broad Institute Genomics Platform"/>
            <consortium name="The Broad Institute Genomic Center for Infectious Diseases"/>
            <person name="Earl A."/>
            <person name="Manson A."/>
            <person name="Schwartman J."/>
            <person name="Gilmore M."/>
            <person name="Abouelleil A."/>
            <person name="Cao P."/>
            <person name="Chapman S."/>
            <person name="Cusick C."/>
            <person name="Shea T."/>
            <person name="Young S."/>
            <person name="Neafsey D."/>
            <person name="Nusbaum C."/>
            <person name="Birren B."/>
        </authorList>
    </citation>
    <scope>NUCLEOTIDE SEQUENCE [LARGE SCALE GENOMIC DNA]</scope>
    <source>
        <strain evidence="1 2">6B1_DIV0119</strain>
    </source>
</reference>
<dbReference type="RefSeq" id="WP_086334532.1">
    <property type="nucleotide sequence ID" value="NZ_NGMS01000001.1"/>
</dbReference>
<dbReference type="Proteomes" id="UP000195024">
    <property type="component" value="Unassembled WGS sequence"/>
</dbReference>
<evidence type="ECO:0000313" key="2">
    <source>
        <dbReference type="Proteomes" id="UP000195024"/>
    </source>
</evidence>
<accession>A0A242KZE9</accession>
<proteinExistence type="predicted"/>
<comment type="caution">
    <text evidence="1">The sequence shown here is derived from an EMBL/GenBank/DDBJ whole genome shotgun (WGS) entry which is preliminary data.</text>
</comment>
<protein>
    <submittedName>
        <fullName evidence="1">Uncharacterized protein</fullName>
    </submittedName>
</protein>
<dbReference type="AlphaFoldDB" id="A0A242KZE9"/>
<name>A0A242KZE9_ENTMU</name>
<evidence type="ECO:0000313" key="1">
    <source>
        <dbReference type="EMBL" id="OTP26950.1"/>
    </source>
</evidence>
<organism evidence="1 2">
    <name type="scientific">Enterococcus mundtii</name>
    <dbReference type="NCBI Taxonomy" id="53346"/>
    <lineage>
        <taxon>Bacteria</taxon>
        <taxon>Bacillati</taxon>
        <taxon>Bacillota</taxon>
        <taxon>Bacilli</taxon>
        <taxon>Lactobacillales</taxon>
        <taxon>Enterococcaceae</taxon>
        <taxon>Enterococcus</taxon>
    </lineage>
</organism>
<gene>
    <name evidence="1" type="ORF">A5802_000684</name>
</gene>